<comment type="caution">
    <text evidence="2">The sequence shown here is derived from an EMBL/GenBank/DDBJ whole genome shotgun (WGS) entry which is preliminary data.</text>
</comment>
<evidence type="ECO:0000313" key="2">
    <source>
        <dbReference type="EMBL" id="CAE8603394.1"/>
    </source>
</evidence>
<proteinExistence type="predicted"/>
<sequence length="101" mass="10724">MADFAGCARLWVCAPLFVLLLLLLPLLLLLFVQLAFAAPSGGSQRRCQSSCVRSCQDSNAPAALTYVATAPPLQHQMDARSRALPRKSGAVQLIATGVGRD</sequence>
<evidence type="ECO:0000256" key="1">
    <source>
        <dbReference type="SAM" id="SignalP"/>
    </source>
</evidence>
<reference evidence="2" key="1">
    <citation type="submission" date="2021-02" db="EMBL/GenBank/DDBJ databases">
        <authorList>
            <person name="Dougan E. K."/>
            <person name="Rhodes N."/>
            <person name="Thang M."/>
            <person name="Chan C."/>
        </authorList>
    </citation>
    <scope>NUCLEOTIDE SEQUENCE</scope>
</reference>
<keyword evidence="3" id="KW-1185">Reference proteome</keyword>
<gene>
    <name evidence="2" type="ORF">PGLA1383_LOCUS21604</name>
</gene>
<dbReference type="EMBL" id="CAJNNV010015347">
    <property type="protein sequence ID" value="CAE8603394.1"/>
    <property type="molecule type" value="Genomic_DNA"/>
</dbReference>
<accession>A0A813ERR5</accession>
<evidence type="ECO:0000313" key="3">
    <source>
        <dbReference type="Proteomes" id="UP000654075"/>
    </source>
</evidence>
<feature type="signal peptide" evidence="1">
    <location>
        <begin position="1"/>
        <end position="37"/>
    </location>
</feature>
<dbReference type="AlphaFoldDB" id="A0A813ERR5"/>
<organism evidence="2 3">
    <name type="scientific">Polarella glacialis</name>
    <name type="common">Dinoflagellate</name>
    <dbReference type="NCBI Taxonomy" id="89957"/>
    <lineage>
        <taxon>Eukaryota</taxon>
        <taxon>Sar</taxon>
        <taxon>Alveolata</taxon>
        <taxon>Dinophyceae</taxon>
        <taxon>Suessiales</taxon>
        <taxon>Suessiaceae</taxon>
        <taxon>Polarella</taxon>
    </lineage>
</organism>
<dbReference type="Proteomes" id="UP000654075">
    <property type="component" value="Unassembled WGS sequence"/>
</dbReference>
<keyword evidence="1" id="KW-0732">Signal</keyword>
<name>A0A813ERR5_POLGL</name>
<protein>
    <submittedName>
        <fullName evidence="2">Uncharacterized protein</fullName>
    </submittedName>
</protein>
<feature type="chain" id="PRO_5032940611" evidence="1">
    <location>
        <begin position="38"/>
        <end position="101"/>
    </location>
</feature>